<dbReference type="SUPFAM" id="SSF52518">
    <property type="entry name" value="Thiamin diphosphate-binding fold (THDP-binding)"/>
    <property type="match status" value="2"/>
</dbReference>
<keyword evidence="14" id="KW-1185">Reference proteome</keyword>
<dbReference type="Pfam" id="PF02775">
    <property type="entry name" value="TPP_enzyme_C"/>
    <property type="match status" value="1"/>
</dbReference>
<dbReference type="InterPro" id="IPR029061">
    <property type="entry name" value="THDP-binding"/>
</dbReference>
<dbReference type="Proteomes" id="UP000273307">
    <property type="component" value="Unassembled WGS sequence"/>
</dbReference>
<comment type="catalytic activity">
    <reaction evidence="10">
        <text>2 pyruvate + H(+) = (2S)-2-acetolactate + CO2</text>
        <dbReference type="Rhea" id="RHEA:25249"/>
        <dbReference type="ChEBI" id="CHEBI:15361"/>
        <dbReference type="ChEBI" id="CHEBI:15378"/>
        <dbReference type="ChEBI" id="CHEBI:16526"/>
        <dbReference type="ChEBI" id="CHEBI:58476"/>
        <dbReference type="EC" id="2.2.1.6"/>
    </reaction>
</comment>
<comment type="pathway">
    <text evidence="1">Amino-acid biosynthesis; L-isoleucine biosynthesis; L-isoleucine from 2-oxobutanoate: step 1/4.</text>
</comment>
<reference evidence="13 14" key="1">
    <citation type="submission" date="2018-09" db="EMBL/GenBank/DDBJ databases">
        <authorList>
            <person name="Tagini F."/>
        </authorList>
    </citation>
    <scope>NUCLEOTIDE SEQUENCE [LARGE SCALE GENOMIC DNA]</scope>
    <source>
        <strain evidence="13 14">MK136</strain>
    </source>
</reference>
<dbReference type="GO" id="GO:0050660">
    <property type="term" value="F:flavin adenine dinucleotide binding"/>
    <property type="evidence" value="ECO:0007669"/>
    <property type="project" value="TreeGrafter"/>
</dbReference>
<keyword evidence="5" id="KW-0028">Amino-acid biosynthesis</keyword>
<comment type="similarity">
    <text evidence="3">Belongs to the TPP enzyme family.</text>
</comment>
<protein>
    <recommendedName>
        <fullName evidence="4">acetolactate synthase</fullName>
        <ecNumber evidence="4">2.2.1.6</ecNumber>
    </recommendedName>
</protein>
<evidence type="ECO:0000256" key="3">
    <source>
        <dbReference type="ARBA" id="ARBA00007812"/>
    </source>
</evidence>
<evidence type="ECO:0000256" key="4">
    <source>
        <dbReference type="ARBA" id="ARBA00013145"/>
    </source>
</evidence>
<evidence type="ECO:0000256" key="10">
    <source>
        <dbReference type="ARBA" id="ARBA00048670"/>
    </source>
</evidence>
<dbReference type="GO" id="GO:0009099">
    <property type="term" value="P:L-valine biosynthetic process"/>
    <property type="evidence" value="ECO:0007669"/>
    <property type="project" value="UniProtKB-UniPathway"/>
</dbReference>
<proteinExistence type="inferred from homology"/>
<keyword evidence="9" id="KW-0100">Branched-chain amino acid biosynthesis</keyword>
<evidence type="ECO:0000313" key="14">
    <source>
        <dbReference type="Proteomes" id="UP000273307"/>
    </source>
</evidence>
<keyword evidence="8" id="KW-0786">Thiamine pyrophosphate</keyword>
<gene>
    <name evidence="13" type="primary">ilvX</name>
    <name evidence="13" type="ORF">LAUMK136_04914</name>
</gene>
<dbReference type="PANTHER" id="PTHR18968">
    <property type="entry name" value="THIAMINE PYROPHOSPHATE ENZYMES"/>
    <property type="match status" value="1"/>
</dbReference>
<dbReference type="GO" id="GO:0030976">
    <property type="term" value="F:thiamine pyrophosphate binding"/>
    <property type="evidence" value="ECO:0007669"/>
    <property type="project" value="InterPro"/>
</dbReference>
<dbReference type="UniPathway" id="UPA00049">
    <property type="reaction ID" value="UER00059"/>
</dbReference>
<feature type="domain" description="Thiamine pyrophosphate enzyme TPP-binding" evidence="11">
    <location>
        <begin position="371"/>
        <end position="507"/>
    </location>
</feature>
<dbReference type="InterPro" id="IPR012001">
    <property type="entry name" value="Thiamin_PyroP_enz_TPP-bd_dom"/>
</dbReference>
<keyword evidence="13" id="KW-0808">Transferase</keyword>
<keyword evidence="6" id="KW-0285">Flavoprotein</keyword>
<evidence type="ECO:0000256" key="5">
    <source>
        <dbReference type="ARBA" id="ARBA00022605"/>
    </source>
</evidence>
<evidence type="ECO:0000313" key="13">
    <source>
        <dbReference type="EMBL" id="VBA43094.1"/>
    </source>
</evidence>
<dbReference type="GO" id="GO:0003984">
    <property type="term" value="F:acetolactate synthase activity"/>
    <property type="evidence" value="ECO:0007669"/>
    <property type="project" value="UniProtKB-EC"/>
</dbReference>
<keyword evidence="7" id="KW-0274">FAD</keyword>
<evidence type="ECO:0000259" key="11">
    <source>
        <dbReference type="Pfam" id="PF02775"/>
    </source>
</evidence>
<dbReference type="EC" id="2.2.1.6" evidence="4"/>
<dbReference type="GO" id="GO:0009097">
    <property type="term" value="P:isoleucine biosynthetic process"/>
    <property type="evidence" value="ECO:0007669"/>
    <property type="project" value="UniProtKB-UniPathway"/>
</dbReference>
<dbReference type="UniPathway" id="UPA00047">
    <property type="reaction ID" value="UER00055"/>
</dbReference>
<dbReference type="AlphaFoldDB" id="A0A498QE96"/>
<comment type="pathway">
    <text evidence="2">Amino-acid biosynthesis; L-valine biosynthesis; L-valine from pyruvate: step 1/4.</text>
</comment>
<feature type="domain" description="Thiamine pyrophosphate enzyme N-terminal TPP-binding" evidence="12">
    <location>
        <begin position="1"/>
        <end position="106"/>
    </location>
</feature>
<dbReference type="CDD" id="cd07035">
    <property type="entry name" value="TPP_PYR_POX_like"/>
    <property type="match status" value="1"/>
</dbReference>
<dbReference type="Gene3D" id="3.40.50.970">
    <property type="match status" value="2"/>
</dbReference>
<dbReference type="CDD" id="cd02002">
    <property type="entry name" value="TPP_BFDC"/>
    <property type="match status" value="1"/>
</dbReference>
<dbReference type="OrthoDB" id="2443624at2"/>
<evidence type="ECO:0000256" key="6">
    <source>
        <dbReference type="ARBA" id="ARBA00022630"/>
    </source>
</evidence>
<evidence type="ECO:0000259" key="12">
    <source>
        <dbReference type="Pfam" id="PF02776"/>
    </source>
</evidence>
<dbReference type="InterPro" id="IPR045229">
    <property type="entry name" value="TPP_enz"/>
</dbReference>
<dbReference type="InterPro" id="IPR011766">
    <property type="entry name" value="TPP_enzyme_TPP-bd"/>
</dbReference>
<dbReference type="GO" id="GO:0000287">
    <property type="term" value="F:magnesium ion binding"/>
    <property type="evidence" value="ECO:0007669"/>
    <property type="project" value="UniProtKB-ARBA"/>
</dbReference>
<evidence type="ECO:0000256" key="1">
    <source>
        <dbReference type="ARBA" id="ARBA00004974"/>
    </source>
</evidence>
<name>A0A498QE96_9MYCO</name>
<sequence length="515" mass="52276">MNGAQALISTLVDGGVEVCFANPGTSEMHFVAALDSVPQMHGILTLFEGVATGAADGYARIADRPAAVLLHLGPGLGNGLANLHNARRARVPMVVVVGDHATYHKKYDAPLESDIDALAGTVSGWVRRTQTAGDVGTDTADAVAASRLGPQIATLILPADASWSEGAAPAATAHEPPVLAGADLESVADVLRSGEPVMLLIGGDATRGTGLAAAARIADATGARWLCETFPTRLERGAGVPAVERLAYFAEAAAAQLDGAKHLVLAGAKSPVSFFAYPGMPSDLVPAGCAVHVLAEPSGAAKALTVLADELAPGTSAPVAAASRPQLPEGPLTSATAADVIGALMPDRAIVVDESTTSGLLLPAATAGCPPHDWLTLTGGAIGYGIPAAVGAAVAAPDRPVLCLQADGSAMYTISGLWTQARENLDVTTVIYNNGAYDILRIELQRVGAGSAPGPRALNLLDISPPRMDFVKMAEGMGVSARRVTTCEELADALRAAFAEPGPHLIDAVVPSLLG</sequence>
<organism evidence="13 14">
    <name type="scientific">Mycobacterium attenuatum</name>
    <dbReference type="NCBI Taxonomy" id="2341086"/>
    <lineage>
        <taxon>Bacteria</taxon>
        <taxon>Bacillati</taxon>
        <taxon>Actinomycetota</taxon>
        <taxon>Actinomycetes</taxon>
        <taxon>Mycobacteriales</taxon>
        <taxon>Mycobacteriaceae</taxon>
        <taxon>Mycobacterium</taxon>
    </lineage>
</organism>
<accession>A0A498QE96</accession>
<evidence type="ECO:0000256" key="8">
    <source>
        <dbReference type="ARBA" id="ARBA00023052"/>
    </source>
</evidence>
<dbReference type="RefSeq" id="WP_122444863.1">
    <property type="nucleotide sequence ID" value="NZ_UPHP01000128.1"/>
</dbReference>
<evidence type="ECO:0000256" key="2">
    <source>
        <dbReference type="ARBA" id="ARBA00005025"/>
    </source>
</evidence>
<dbReference type="Pfam" id="PF02776">
    <property type="entry name" value="TPP_enzyme_N"/>
    <property type="match status" value="1"/>
</dbReference>
<evidence type="ECO:0000256" key="7">
    <source>
        <dbReference type="ARBA" id="ARBA00022827"/>
    </source>
</evidence>
<dbReference type="PANTHER" id="PTHR18968:SF86">
    <property type="entry name" value="ACETOLACTATE SYNTHASE LARGE SUBUNIT ILVX-RELATED"/>
    <property type="match status" value="1"/>
</dbReference>
<evidence type="ECO:0000256" key="9">
    <source>
        <dbReference type="ARBA" id="ARBA00023304"/>
    </source>
</evidence>
<dbReference type="EMBL" id="UPHP01000128">
    <property type="protein sequence ID" value="VBA43094.1"/>
    <property type="molecule type" value="Genomic_DNA"/>
</dbReference>
<dbReference type="NCBIfam" id="NF005760">
    <property type="entry name" value="PRK07586.1"/>
    <property type="match status" value="1"/>
</dbReference>